<keyword evidence="2" id="KW-1185">Reference proteome</keyword>
<accession>A0ABR6WUF3</accession>
<reference evidence="1 2" key="1">
    <citation type="journal article" date="2020" name="mSystems">
        <title>Defining Genomic and Predicted Metabolic Features of the Acetobacterium Genus.</title>
        <authorList>
            <person name="Ross D.E."/>
            <person name="Marshall C.W."/>
            <person name="Gulliver D."/>
            <person name="May H.D."/>
            <person name="Norman R.S."/>
        </authorList>
    </citation>
    <scope>NUCLEOTIDE SEQUENCE [LARGE SCALE GENOMIC DNA]</scope>
    <source>
        <strain evidence="1 2">DSM 8238</strain>
    </source>
</reference>
<dbReference type="SUPFAM" id="SSF55874">
    <property type="entry name" value="ATPase domain of HSP90 chaperone/DNA topoisomerase II/histidine kinase"/>
    <property type="match status" value="1"/>
</dbReference>
<name>A0ABR6WUF3_9FIRM</name>
<dbReference type="Proteomes" id="UP000603234">
    <property type="component" value="Unassembled WGS sequence"/>
</dbReference>
<dbReference type="RefSeq" id="WP_186842123.1">
    <property type="nucleotide sequence ID" value="NZ_WJBC01000008.1"/>
</dbReference>
<proteinExistence type="predicted"/>
<keyword evidence="1" id="KW-0067">ATP-binding</keyword>
<comment type="caution">
    <text evidence="1">The sequence shown here is derived from an EMBL/GenBank/DDBJ whole genome shotgun (WGS) entry which is preliminary data.</text>
</comment>
<dbReference type="EMBL" id="WJBC01000008">
    <property type="protein sequence ID" value="MBC3804237.1"/>
    <property type="molecule type" value="Genomic_DNA"/>
</dbReference>
<dbReference type="Pfam" id="PF13589">
    <property type="entry name" value="HATPase_c_3"/>
    <property type="match status" value="1"/>
</dbReference>
<dbReference type="InterPro" id="IPR036890">
    <property type="entry name" value="HATPase_C_sf"/>
</dbReference>
<dbReference type="GO" id="GO:0005524">
    <property type="term" value="F:ATP binding"/>
    <property type="evidence" value="ECO:0007669"/>
    <property type="project" value="UniProtKB-KW"/>
</dbReference>
<evidence type="ECO:0000313" key="1">
    <source>
        <dbReference type="EMBL" id="MBC3804237.1"/>
    </source>
</evidence>
<evidence type="ECO:0000313" key="2">
    <source>
        <dbReference type="Proteomes" id="UP000603234"/>
    </source>
</evidence>
<gene>
    <name evidence="1" type="ORF">GH808_07290</name>
</gene>
<sequence length="630" mass="70307">MTISVLPVDQRVIDIDSRRFSSIEKALVELITNCDDSYSRLENRGKAVTDQITIGYERHQNGAFITVSDQAEGMDYDRLHAVLAYGGAYSNLAQGEASGRGYFGRGMKQAIYGLGYGWIETIRAGRVNRIDLYRAATGEYLFDDGDGDRPAADKDHARLDIPPDGNGTRVSIVIDNQQVIIPHFQSLLGAITNNIYLRDILSRRSIGMVDLNRPKKSRTVEILNYREPESEILIGPDELGSFRYQNQNYSFSVTLKKAINSELVIKGDQRTNGLLVISGTAVFDCQFFQFENQLGTEFLFGTVRCDGLSLLLANGHPVISDERDGLNRKEPFVAAFSDAVSKLLVNIVKSEQLRLSHVDRARTSQRTSLLIDTVLEKMNRIAAQELGIRLPRDSSAAKKHAAHPEALRFGSPFYYRKVAQPFQITLTVDRSQLDQNENLTFINKLPDSFTIMPSSAAIPVAEIPEHGRLVLTVTGNEIGARGLFGVTSYDYEAYCEIVISENASAKETEPLAEKAAFTGTLDDSRALFRGYQLRNLGNDVDRAVYSPDERLILINTEAPTVRLYVDGQGRFTDGARLLLAELFLDVITTEMAHRYIDRTAKKGQEAAYHQAKQEMIRRYGVDIHSILLGK</sequence>
<keyword evidence="1" id="KW-0547">Nucleotide-binding</keyword>
<protein>
    <submittedName>
        <fullName evidence="1">ATP-binding protein</fullName>
    </submittedName>
</protein>
<organism evidence="1 2">
    <name type="scientific">Acetobacterium fimetarium</name>
    <dbReference type="NCBI Taxonomy" id="52691"/>
    <lineage>
        <taxon>Bacteria</taxon>
        <taxon>Bacillati</taxon>
        <taxon>Bacillota</taxon>
        <taxon>Clostridia</taxon>
        <taxon>Eubacteriales</taxon>
        <taxon>Eubacteriaceae</taxon>
        <taxon>Acetobacterium</taxon>
    </lineage>
</organism>